<organism evidence="1 2">
    <name type="scientific">Neofusicoccum parvum</name>
    <dbReference type="NCBI Taxonomy" id="310453"/>
    <lineage>
        <taxon>Eukaryota</taxon>
        <taxon>Fungi</taxon>
        <taxon>Dikarya</taxon>
        <taxon>Ascomycota</taxon>
        <taxon>Pezizomycotina</taxon>
        <taxon>Dothideomycetes</taxon>
        <taxon>Dothideomycetes incertae sedis</taxon>
        <taxon>Botryosphaeriales</taxon>
        <taxon>Botryosphaeriaceae</taxon>
        <taxon>Neofusicoccum</taxon>
    </lineage>
</organism>
<evidence type="ECO:0000313" key="2">
    <source>
        <dbReference type="Proteomes" id="UP001165186"/>
    </source>
</evidence>
<keyword evidence="2" id="KW-1185">Reference proteome</keyword>
<gene>
    <name evidence="1" type="primary">g8979</name>
    <name evidence="1" type="ORF">NpPPO83_00008979</name>
</gene>
<name>A0ACB5SM50_9PEZI</name>
<accession>A0ACB5SM50</accession>
<protein>
    <submittedName>
        <fullName evidence="1">Uncharacterized protein</fullName>
    </submittedName>
</protein>
<sequence>MRFTLATPLAALALSASAAPAVVARSSTSGCTVSLESTMTTPASPAENILMKTMIKWNNSTSGSGFSSSYCNWSNTTKAPFSVFFYADTIPDYETTDELAAVLDTWVGTWLVSSNSTPASGRPGDYNVTAVTCV</sequence>
<dbReference type="Proteomes" id="UP001165186">
    <property type="component" value="Unassembled WGS sequence"/>
</dbReference>
<evidence type="ECO:0000313" key="1">
    <source>
        <dbReference type="EMBL" id="GME48398.1"/>
    </source>
</evidence>
<reference evidence="1" key="1">
    <citation type="submission" date="2024-09" db="EMBL/GenBank/DDBJ databases">
        <title>Draft Genome Sequences of Neofusicoccum parvum.</title>
        <authorList>
            <person name="Ashida A."/>
            <person name="Camagna M."/>
            <person name="Tanaka A."/>
            <person name="Takemoto D."/>
        </authorList>
    </citation>
    <scope>NUCLEOTIDE SEQUENCE</scope>
    <source>
        <strain evidence="1">PPO83</strain>
    </source>
</reference>
<proteinExistence type="predicted"/>
<comment type="caution">
    <text evidence="1">The sequence shown here is derived from an EMBL/GenBank/DDBJ whole genome shotgun (WGS) entry which is preliminary data.</text>
</comment>
<dbReference type="EMBL" id="BSXG01000140">
    <property type="protein sequence ID" value="GME48398.1"/>
    <property type="molecule type" value="Genomic_DNA"/>
</dbReference>